<feature type="transmembrane region" description="Helical" evidence="1">
    <location>
        <begin position="639"/>
        <end position="658"/>
    </location>
</feature>
<feature type="transmembrane region" description="Helical" evidence="1">
    <location>
        <begin position="454"/>
        <end position="477"/>
    </location>
</feature>
<feature type="transmembrane region" description="Helical" evidence="1">
    <location>
        <begin position="197"/>
        <end position="221"/>
    </location>
</feature>
<feature type="transmembrane region" description="Helical" evidence="1">
    <location>
        <begin position="349"/>
        <end position="369"/>
    </location>
</feature>
<evidence type="ECO:0000313" key="2">
    <source>
        <dbReference type="EMBL" id="GAP39175.1"/>
    </source>
</evidence>
<keyword evidence="1" id="KW-1133">Transmembrane helix</keyword>
<keyword evidence="1" id="KW-0472">Membrane</keyword>
<evidence type="ECO:0000313" key="3">
    <source>
        <dbReference type="Proteomes" id="UP000053370"/>
    </source>
</evidence>
<keyword evidence="3" id="KW-1185">Reference proteome</keyword>
<dbReference type="OrthoDB" id="166560at2"/>
<dbReference type="Proteomes" id="UP000053370">
    <property type="component" value="Unassembled WGS sequence"/>
</dbReference>
<feature type="transmembrane region" description="Helical" evidence="1">
    <location>
        <begin position="293"/>
        <end position="315"/>
    </location>
</feature>
<sequence>MKSFWHQTTLKKWLILVAISVVLEFFLFNIRHFELLTCKSEPQIFSFNAETVQIIDGPDQKSSIRMVIDSENNIPEDLRNVKVEFSEPVQSIVSGSVYTQETDFLSGHVREFKIIPGVPHSQSIYLYPSNRVEKITLDIYDVIPQTIQLTVNQSLPIEVNWFRLICIFMILTIIDFIRPNSASYKIALHLQHANQKAILILLIVFQISLLFFSVFTTYTNLNEAVQKGNIREEDYIFKQHYQWLTEALFQKSFSVLKVPPEQLTQVDNPYDPLQRIDQFPKYEWDMSYYKSRYYVYFGVIPVFTFYMPYTLLFHAYPLNDFAVLFFAVISILGFAYCYTWFIRRFFPNIPAAIFFMGMMLFLNSTFLIWCVRRSFSYELALVSGVCFSITGLSFILSAMREDRIQKWKIVIGCFLMACAVGCRPTSILVLFLMIPLFFFIYIHYYRNSHVAGFWKLIFIAAVPCLIVGSGLIFYNQMRFDSIFEFGRTYQLSTQESSAYINGLPISSFLIGIINYVFGNPGVLKDYFPFLKAGNGLFFNFFGTKEFESIFPVSAVCPLAYLILFFPVFWKKICNKGFLFWSFLLVLIILGFVLSGITGMMVGTIQRYSLDFSWMLVLASILIAFLIWENLQNSSQQKVFSFFFAGCLLISGFYLLPLFCGESWMGRSWFEFMNPVLFHKIGYFFAFWL</sequence>
<organism evidence="2">
    <name type="scientific">Flexilinea flocculi</name>
    <dbReference type="NCBI Taxonomy" id="1678840"/>
    <lineage>
        <taxon>Bacteria</taxon>
        <taxon>Bacillati</taxon>
        <taxon>Chloroflexota</taxon>
        <taxon>Anaerolineae</taxon>
        <taxon>Anaerolineales</taxon>
        <taxon>Anaerolineaceae</taxon>
        <taxon>Flexilinea</taxon>
    </lineage>
</organism>
<dbReference type="AlphaFoldDB" id="A0A0K8PAK8"/>
<feature type="transmembrane region" description="Helical" evidence="1">
    <location>
        <begin position="375"/>
        <end position="397"/>
    </location>
</feature>
<gene>
    <name evidence="2" type="ORF">ATC1_1194</name>
</gene>
<reference evidence="2" key="1">
    <citation type="journal article" date="2015" name="Genome Announc.">
        <title>Draft Genome Sequence of Anaerolineae Strain TC1, a Novel Isolate from a Methanogenic Wastewater Treatment System.</title>
        <authorList>
            <person name="Matsuura N."/>
            <person name="Tourlousse D.M."/>
            <person name="Sun L."/>
            <person name="Toyonaga M."/>
            <person name="Kuroda K."/>
            <person name="Ohashi A."/>
            <person name="Cruz R."/>
            <person name="Yamaguchi T."/>
            <person name="Sekiguchi Y."/>
        </authorList>
    </citation>
    <scope>NUCLEOTIDE SEQUENCE [LARGE SCALE GENOMIC DNA]</scope>
    <source>
        <strain evidence="2">TC1</strain>
    </source>
</reference>
<dbReference type="EMBL" id="DF968179">
    <property type="protein sequence ID" value="GAP39175.1"/>
    <property type="molecule type" value="Genomic_DNA"/>
</dbReference>
<feature type="transmembrane region" description="Helical" evidence="1">
    <location>
        <begin position="576"/>
        <end position="601"/>
    </location>
</feature>
<feature type="transmembrane region" description="Helical" evidence="1">
    <location>
        <begin position="498"/>
        <end position="517"/>
    </location>
</feature>
<evidence type="ECO:0008006" key="4">
    <source>
        <dbReference type="Google" id="ProtNLM"/>
    </source>
</evidence>
<protein>
    <recommendedName>
        <fullName evidence="4">Glycosyltransferase RgtA/B/C/D-like domain-containing protein</fullName>
    </recommendedName>
</protein>
<accession>A0A0K8PAK8</accession>
<dbReference type="RefSeq" id="WP_062276988.1">
    <property type="nucleotide sequence ID" value="NZ_DF968179.1"/>
</dbReference>
<feature type="transmembrane region" description="Helical" evidence="1">
    <location>
        <begin position="409"/>
        <end position="442"/>
    </location>
</feature>
<feature type="transmembrane region" description="Helical" evidence="1">
    <location>
        <begin position="321"/>
        <end position="342"/>
    </location>
</feature>
<name>A0A0K8PAK8_9CHLR</name>
<proteinExistence type="predicted"/>
<feature type="transmembrane region" description="Helical" evidence="1">
    <location>
        <begin position="161"/>
        <end position="177"/>
    </location>
</feature>
<keyword evidence="1" id="KW-0812">Transmembrane</keyword>
<feature type="transmembrane region" description="Helical" evidence="1">
    <location>
        <begin position="549"/>
        <end position="569"/>
    </location>
</feature>
<feature type="transmembrane region" description="Helical" evidence="1">
    <location>
        <begin position="607"/>
        <end position="627"/>
    </location>
</feature>
<feature type="transmembrane region" description="Helical" evidence="1">
    <location>
        <begin position="12"/>
        <end position="30"/>
    </location>
</feature>
<evidence type="ECO:0000256" key="1">
    <source>
        <dbReference type="SAM" id="Phobius"/>
    </source>
</evidence>